<evidence type="ECO:0000313" key="10">
    <source>
        <dbReference type="EMBL" id="PKR76678.1"/>
    </source>
</evidence>
<feature type="transmembrane region" description="Helical" evidence="9">
    <location>
        <begin position="182"/>
        <end position="199"/>
    </location>
</feature>
<keyword evidence="4 8" id="KW-1003">Cell membrane</keyword>
<keyword evidence="5 8" id="KW-0812">Transmembrane</keyword>
<evidence type="ECO:0000256" key="6">
    <source>
        <dbReference type="ARBA" id="ARBA00022989"/>
    </source>
</evidence>
<dbReference type="GO" id="GO:0005345">
    <property type="term" value="F:purine nucleobase transmembrane transporter activity"/>
    <property type="evidence" value="ECO:0007669"/>
    <property type="project" value="TreeGrafter"/>
</dbReference>
<dbReference type="PANTHER" id="PTHR43337">
    <property type="entry name" value="XANTHINE/URACIL PERMEASE C887.17-RELATED"/>
    <property type="match status" value="1"/>
</dbReference>
<feature type="transmembrane region" description="Helical" evidence="9">
    <location>
        <begin position="425"/>
        <end position="443"/>
    </location>
</feature>
<evidence type="ECO:0000256" key="1">
    <source>
        <dbReference type="ARBA" id="ARBA00004651"/>
    </source>
</evidence>
<organism evidence="10 11">
    <name type="scientific">Halalkalibacillus sediminis</name>
    <dbReference type="NCBI Taxonomy" id="2018042"/>
    <lineage>
        <taxon>Bacteria</taxon>
        <taxon>Bacillati</taxon>
        <taxon>Bacillota</taxon>
        <taxon>Bacilli</taxon>
        <taxon>Bacillales</taxon>
        <taxon>Bacillaceae</taxon>
        <taxon>Halalkalibacillus</taxon>
    </lineage>
</organism>
<feature type="transmembrane region" description="Helical" evidence="9">
    <location>
        <begin position="332"/>
        <end position="352"/>
    </location>
</feature>
<evidence type="ECO:0000256" key="5">
    <source>
        <dbReference type="ARBA" id="ARBA00022692"/>
    </source>
</evidence>
<dbReference type="AlphaFoldDB" id="A0A2I0QQT6"/>
<comment type="caution">
    <text evidence="10">The sequence shown here is derived from an EMBL/GenBank/DDBJ whole genome shotgun (WGS) entry which is preliminary data.</text>
</comment>
<evidence type="ECO:0000256" key="9">
    <source>
        <dbReference type="SAM" id="Phobius"/>
    </source>
</evidence>
<sequence length="445" mass="46875">MKNFFRFEEYGTNFKRESIAGLTTFLAMAYILFVNPSVLSLGGIEELPEGVTRMDPGAIFTATALAAAIGTLIMGLLAKYPIALAPGMGLNAFFAYTVVLGYGIPWETALAGVLASGLIFVVLTVTGVRERIINAIPNQLKLAVGAGIGLFIAFIGLTNVGIIEADPATYVTLGDLTNGPTLLAVFGVLVTVILLTLGLKGGVFYGMIITAVAGMLVGLIDPPSAMSDVVGPVPSLEPTFGAAITHFGEIFTLQMLVVIMTFLFVDFFDTAGTLVAVATQGGLMKDNKLPRANKALFSDSAATVAGSVLGTSTTTSYIESTTGVSAGGRTGFASVVTAVLFLLALFFSPLLGVVTAEVTAPALIIVGILMAANLRHIEWDQFEIAVPSFLTVLAMPLTYSIATGIAIGFIFYPITMLVKGRGREIHPIMYALFLIFILYFIFLTE</sequence>
<evidence type="ECO:0000313" key="11">
    <source>
        <dbReference type="Proteomes" id="UP000243524"/>
    </source>
</evidence>
<feature type="transmembrane region" description="Helical" evidence="9">
    <location>
        <begin position="84"/>
        <end position="104"/>
    </location>
</feature>
<dbReference type="PANTHER" id="PTHR43337:SF11">
    <property type="entry name" value="GUANINE_HYPOXANTHINE PERMEASE PBUG"/>
    <property type="match status" value="1"/>
</dbReference>
<feature type="transmembrane region" description="Helical" evidence="9">
    <location>
        <begin position="140"/>
        <end position="162"/>
    </location>
</feature>
<dbReference type="InterPro" id="IPR045018">
    <property type="entry name" value="Azg-like"/>
</dbReference>
<evidence type="ECO:0000256" key="4">
    <source>
        <dbReference type="ARBA" id="ARBA00022475"/>
    </source>
</evidence>
<keyword evidence="11" id="KW-1185">Reference proteome</keyword>
<gene>
    <name evidence="10" type="ORF">CEY16_12730</name>
</gene>
<evidence type="ECO:0000256" key="3">
    <source>
        <dbReference type="ARBA" id="ARBA00022448"/>
    </source>
</evidence>
<proteinExistence type="inferred from homology"/>
<dbReference type="InterPro" id="IPR006043">
    <property type="entry name" value="NCS2"/>
</dbReference>
<evidence type="ECO:0000256" key="8">
    <source>
        <dbReference type="PIRNR" id="PIRNR005353"/>
    </source>
</evidence>
<evidence type="ECO:0000256" key="7">
    <source>
        <dbReference type="ARBA" id="ARBA00023136"/>
    </source>
</evidence>
<dbReference type="GO" id="GO:0005886">
    <property type="term" value="C:plasma membrane"/>
    <property type="evidence" value="ECO:0007669"/>
    <property type="project" value="UniProtKB-SubCell"/>
</dbReference>
<keyword evidence="3 8" id="KW-0813">Transport</keyword>
<dbReference type="EMBL" id="PJNH01000004">
    <property type="protein sequence ID" value="PKR76678.1"/>
    <property type="molecule type" value="Genomic_DNA"/>
</dbReference>
<dbReference type="OrthoDB" id="9808458at2"/>
<evidence type="ECO:0000256" key="2">
    <source>
        <dbReference type="ARBA" id="ARBA00005697"/>
    </source>
</evidence>
<feature type="transmembrane region" description="Helical" evidence="9">
    <location>
        <begin position="204"/>
        <end position="220"/>
    </location>
</feature>
<accession>A0A2I0QQT6</accession>
<feature type="transmembrane region" description="Helical" evidence="9">
    <location>
        <begin position="58"/>
        <end position="77"/>
    </location>
</feature>
<keyword evidence="7 8" id="KW-0472">Membrane</keyword>
<feature type="transmembrane region" description="Helical" evidence="9">
    <location>
        <begin position="20"/>
        <end position="38"/>
    </location>
</feature>
<feature type="transmembrane region" description="Helical" evidence="9">
    <location>
        <begin position="358"/>
        <end position="377"/>
    </location>
</feature>
<name>A0A2I0QQT6_9BACI</name>
<protein>
    <submittedName>
        <fullName evidence="10">Guanine permease</fullName>
    </submittedName>
</protein>
<dbReference type="InterPro" id="IPR026033">
    <property type="entry name" value="Azg-like_bact_archaea"/>
</dbReference>
<feature type="transmembrane region" description="Helical" evidence="9">
    <location>
        <begin position="389"/>
        <end position="413"/>
    </location>
</feature>
<comment type="subcellular location">
    <subcellularLocation>
        <location evidence="1 8">Cell membrane</location>
        <topology evidence="1 8">Multi-pass membrane protein</topology>
    </subcellularLocation>
</comment>
<dbReference type="Proteomes" id="UP000243524">
    <property type="component" value="Unassembled WGS sequence"/>
</dbReference>
<reference evidence="10 11" key="1">
    <citation type="submission" date="2017-06" db="EMBL/GenBank/DDBJ databases">
        <title>the draft geome sequence of Illustriluteabacillus marina B3227.</title>
        <authorList>
            <person name="He R.-H."/>
            <person name="Du Z.-J."/>
        </authorList>
    </citation>
    <scope>NUCLEOTIDE SEQUENCE [LARGE SCALE GENOMIC DNA]</scope>
    <source>
        <strain evidence="10 11">B3227</strain>
    </source>
</reference>
<keyword evidence="6 8" id="KW-1133">Transmembrane helix</keyword>
<dbReference type="PIRSF" id="PIRSF005353">
    <property type="entry name" value="PbuG"/>
    <property type="match status" value="1"/>
</dbReference>
<feature type="transmembrane region" description="Helical" evidence="9">
    <location>
        <begin position="110"/>
        <end position="128"/>
    </location>
</feature>
<comment type="similarity">
    <text evidence="2 8">Belongs to the nucleobase:cation symporter-2 (NCS2) (TC 2.A.40) family. Azg-like subfamily.</text>
</comment>
<dbReference type="Pfam" id="PF00860">
    <property type="entry name" value="Xan_ur_permease"/>
    <property type="match status" value="1"/>
</dbReference>
<dbReference type="RefSeq" id="WP_101332428.1">
    <property type="nucleotide sequence ID" value="NZ_PJNH01000004.1"/>
</dbReference>